<name>A0A392R0Z4_9FABA</name>
<dbReference type="Proteomes" id="UP000265520">
    <property type="component" value="Unassembled WGS sequence"/>
</dbReference>
<accession>A0A392R0Z4</accession>
<sequence length="79" mass="8812">MCVLRQSSPLELAYRVEFSPTQIIISKAILDLSLGHLLFMGCVEIPKVKVVRVKLEQSSPLEVAIGLKVQIMNICRFLG</sequence>
<proteinExistence type="predicted"/>
<dbReference type="EMBL" id="LXQA010174837">
    <property type="protein sequence ID" value="MCI29764.1"/>
    <property type="molecule type" value="Genomic_DNA"/>
</dbReference>
<protein>
    <submittedName>
        <fullName evidence="1">Uncharacterized protein</fullName>
    </submittedName>
</protein>
<evidence type="ECO:0000313" key="1">
    <source>
        <dbReference type="EMBL" id="MCI29764.1"/>
    </source>
</evidence>
<keyword evidence="2" id="KW-1185">Reference proteome</keyword>
<dbReference type="AlphaFoldDB" id="A0A392R0Z4"/>
<reference evidence="1 2" key="1">
    <citation type="journal article" date="2018" name="Front. Plant Sci.">
        <title>Red Clover (Trifolium pratense) and Zigzag Clover (T. medium) - A Picture of Genomic Similarities and Differences.</title>
        <authorList>
            <person name="Dluhosova J."/>
            <person name="Istvanek J."/>
            <person name="Nedelnik J."/>
            <person name="Repkova J."/>
        </authorList>
    </citation>
    <scope>NUCLEOTIDE SEQUENCE [LARGE SCALE GENOMIC DNA]</scope>
    <source>
        <strain evidence="2">cv. 10/8</strain>
        <tissue evidence="1">Leaf</tissue>
    </source>
</reference>
<organism evidence="1 2">
    <name type="scientific">Trifolium medium</name>
    <dbReference type="NCBI Taxonomy" id="97028"/>
    <lineage>
        <taxon>Eukaryota</taxon>
        <taxon>Viridiplantae</taxon>
        <taxon>Streptophyta</taxon>
        <taxon>Embryophyta</taxon>
        <taxon>Tracheophyta</taxon>
        <taxon>Spermatophyta</taxon>
        <taxon>Magnoliopsida</taxon>
        <taxon>eudicotyledons</taxon>
        <taxon>Gunneridae</taxon>
        <taxon>Pentapetalae</taxon>
        <taxon>rosids</taxon>
        <taxon>fabids</taxon>
        <taxon>Fabales</taxon>
        <taxon>Fabaceae</taxon>
        <taxon>Papilionoideae</taxon>
        <taxon>50 kb inversion clade</taxon>
        <taxon>NPAAA clade</taxon>
        <taxon>Hologalegina</taxon>
        <taxon>IRL clade</taxon>
        <taxon>Trifolieae</taxon>
        <taxon>Trifolium</taxon>
    </lineage>
</organism>
<evidence type="ECO:0000313" key="2">
    <source>
        <dbReference type="Proteomes" id="UP000265520"/>
    </source>
</evidence>
<comment type="caution">
    <text evidence="1">The sequence shown here is derived from an EMBL/GenBank/DDBJ whole genome shotgun (WGS) entry which is preliminary data.</text>
</comment>